<evidence type="ECO:0000313" key="1">
    <source>
        <dbReference type="EMBL" id="XFO67628.1"/>
    </source>
</evidence>
<sequence>MLNGKRYSFDVELERRSGSIKIVGISNIDIFLQKKNKKDAELLQIEKQLNLAKNDNDCEYLVFTVRIKFAMEVQEH</sequence>
<gene>
    <name evidence="1" type="ORF">SPSIL_038470</name>
</gene>
<dbReference type="RefSeq" id="WP_094607245.1">
    <property type="nucleotide sequence ID" value="NZ_CP155573.1"/>
</dbReference>
<protein>
    <submittedName>
        <fullName evidence="1">Uncharacterized protein</fullName>
    </submittedName>
</protein>
<dbReference type="Proteomes" id="UP000216752">
    <property type="component" value="Chromosome"/>
</dbReference>
<proteinExistence type="predicted"/>
<organism evidence="1 2">
    <name type="scientific">Sporomusa silvacetica DSM 10669</name>
    <dbReference type="NCBI Taxonomy" id="1123289"/>
    <lineage>
        <taxon>Bacteria</taxon>
        <taxon>Bacillati</taxon>
        <taxon>Bacillota</taxon>
        <taxon>Negativicutes</taxon>
        <taxon>Selenomonadales</taxon>
        <taxon>Sporomusaceae</taxon>
        <taxon>Sporomusa</taxon>
    </lineage>
</organism>
<evidence type="ECO:0000313" key="2">
    <source>
        <dbReference type="Proteomes" id="UP000216752"/>
    </source>
</evidence>
<reference evidence="1" key="1">
    <citation type="submission" date="2024-05" db="EMBL/GenBank/DDBJ databases">
        <title>Isolation and characterization of Sporomusa carbonis sp. nov., a carboxydotrophic hydrogenogen in the genus of Sporomusa isolated from a charcoal burning pile.</title>
        <authorList>
            <person name="Boeer T."/>
            <person name="Rosenbaum F."/>
            <person name="Eysell L."/>
            <person name="Mueller V."/>
            <person name="Daniel R."/>
            <person name="Poehlein A."/>
        </authorList>
    </citation>
    <scope>NUCLEOTIDE SEQUENCE [LARGE SCALE GENOMIC DNA]</scope>
    <source>
        <strain evidence="1">DSM 10669</strain>
    </source>
</reference>
<accession>A0ABZ3IQ90</accession>
<keyword evidence="2" id="KW-1185">Reference proteome</keyword>
<name>A0ABZ3IQ90_9FIRM</name>
<dbReference type="EMBL" id="CP155573">
    <property type="protein sequence ID" value="XFO67628.1"/>
    <property type="molecule type" value="Genomic_DNA"/>
</dbReference>